<comment type="caution">
    <text evidence="2">The sequence shown here is derived from an EMBL/GenBank/DDBJ whole genome shotgun (WGS) entry which is preliminary data.</text>
</comment>
<proteinExistence type="predicted"/>
<dbReference type="NCBIfam" id="TIGR04183">
    <property type="entry name" value="Por_Secre_tail"/>
    <property type="match status" value="1"/>
</dbReference>
<evidence type="ECO:0000313" key="2">
    <source>
        <dbReference type="EMBL" id="MBO2010263.1"/>
    </source>
</evidence>
<protein>
    <submittedName>
        <fullName evidence="2">T9SS type A sorting domain-containing protein</fullName>
    </submittedName>
</protein>
<reference evidence="2 3" key="1">
    <citation type="submission" date="2021-03" db="EMBL/GenBank/DDBJ databases">
        <authorList>
            <person name="Kim M.K."/>
        </authorList>
    </citation>
    <scope>NUCLEOTIDE SEQUENCE [LARGE SCALE GENOMIC DNA]</scope>
    <source>
        <strain evidence="2 3">BT442</strain>
    </source>
</reference>
<dbReference type="EMBL" id="JAGETZ010000006">
    <property type="protein sequence ID" value="MBO2010263.1"/>
    <property type="molecule type" value="Genomic_DNA"/>
</dbReference>
<dbReference type="Proteomes" id="UP000664369">
    <property type="component" value="Unassembled WGS sequence"/>
</dbReference>
<organism evidence="2 3">
    <name type="scientific">Hymenobacter negativus</name>
    <dbReference type="NCBI Taxonomy" id="2795026"/>
    <lineage>
        <taxon>Bacteria</taxon>
        <taxon>Pseudomonadati</taxon>
        <taxon>Bacteroidota</taxon>
        <taxon>Cytophagia</taxon>
        <taxon>Cytophagales</taxon>
        <taxon>Hymenobacteraceae</taxon>
        <taxon>Hymenobacter</taxon>
    </lineage>
</organism>
<dbReference type="InterPro" id="IPR026444">
    <property type="entry name" value="Secre_tail"/>
</dbReference>
<evidence type="ECO:0000313" key="3">
    <source>
        <dbReference type="Proteomes" id="UP000664369"/>
    </source>
</evidence>
<sequence>MTGGYFTGPTAPFSTLALAGPASGPTAFLASLTNPTLTATAAAQGNLSFTLAPNPARTAVAVQLPARPDAPTATLTLTDALGRTLRTAILTAAGLHQELDLRGLAPGLYTVQMRAANTVGYQRLVVE</sequence>
<dbReference type="RefSeq" id="WP_208175897.1">
    <property type="nucleotide sequence ID" value="NZ_JAGETZ010000006.1"/>
</dbReference>
<name>A0ABS3QGZ7_9BACT</name>
<evidence type="ECO:0000259" key="1">
    <source>
        <dbReference type="Pfam" id="PF18962"/>
    </source>
</evidence>
<keyword evidence="3" id="KW-1185">Reference proteome</keyword>
<feature type="domain" description="Secretion system C-terminal sorting" evidence="1">
    <location>
        <begin position="53"/>
        <end position="126"/>
    </location>
</feature>
<accession>A0ABS3QGZ7</accession>
<gene>
    <name evidence="2" type="ORF">J4E00_14470</name>
</gene>
<dbReference type="Pfam" id="PF18962">
    <property type="entry name" value="Por_Secre_tail"/>
    <property type="match status" value="1"/>
</dbReference>